<dbReference type="PANTHER" id="PTHR46508">
    <property type="entry name" value="PHD FINGER FAMILY PROTEIN"/>
    <property type="match status" value="1"/>
</dbReference>
<evidence type="ECO:0000313" key="2">
    <source>
        <dbReference type="EMBL" id="MCI00198.1"/>
    </source>
</evidence>
<dbReference type="PANTHER" id="PTHR46508:SF5">
    <property type="entry name" value="PHD-FINGER AND DNA BINDING DOMAIN-CONTAINING PROTEIN"/>
    <property type="match status" value="1"/>
</dbReference>
<feature type="region of interest" description="Disordered" evidence="1">
    <location>
        <begin position="37"/>
        <end position="64"/>
    </location>
</feature>
<proteinExistence type="predicted"/>
<protein>
    <submittedName>
        <fullName evidence="2">DNA-binding protein</fullName>
    </submittedName>
</protein>
<comment type="caution">
    <text evidence="2">The sequence shown here is derived from an EMBL/GenBank/DDBJ whole genome shotgun (WGS) entry which is preliminary data.</text>
</comment>
<evidence type="ECO:0000313" key="3">
    <source>
        <dbReference type="Proteomes" id="UP000265520"/>
    </source>
</evidence>
<name>A0A392NJX2_9FABA</name>
<accession>A0A392NJX2</accession>
<sequence>MESNLSDRALSADWLKHVDSVVTMGSASHIVVSSSRASSRQGIGKKRARQSDIESSSSSKTTGGLGMYWWRGGRLSRKLFNCKVLPRSFVTKAARQAGSTKIPGILYPENSDFAKRSRCIAWRAAVEMSTSVEQLALQSFNVVV</sequence>
<evidence type="ECO:0000256" key="1">
    <source>
        <dbReference type="SAM" id="MobiDB-lite"/>
    </source>
</evidence>
<dbReference type="AlphaFoldDB" id="A0A392NJX2"/>
<dbReference type="Proteomes" id="UP000265520">
    <property type="component" value="Unassembled WGS sequence"/>
</dbReference>
<dbReference type="GO" id="GO:0003677">
    <property type="term" value="F:DNA binding"/>
    <property type="evidence" value="ECO:0007669"/>
    <property type="project" value="UniProtKB-KW"/>
</dbReference>
<gene>
    <name evidence="2" type="ORF">A2U01_0021215</name>
</gene>
<organism evidence="2 3">
    <name type="scientific">Trifolium medium</name>
    <dbReference type="NCBI Taxonomy" id="97028"/>
    <lineage>
        <taxon>Eukaryota</taxon>
        <taxon>Viridiplantae</taxon>
        <taxon>Streptophyta</taxon>
        <taxon>Embryophyta</taxon>
        <taxon>Tracheophyta</taxon>
        <taxon>Spermatophyta</taxon>
        <taxon>Magnoliopsida</taxon>
        <taxon>eudicotyledons</taxon>
        <taxon>Gunneridae</taxon>
        <taxon>Pentapetalae</taxon>
        <taxon>rosids</taxon>
        <taxon>fabids</taxon>
        <taxon>Fabales</taxon>
        <taxon>Fabaceae</taxon>
        <taxon>Papilionoideae</taxon>
        <taxon>50 kb inversion clade</taxon>
        <taxon>NPAAA clade</taxon>
        <taxon>Hologalegina</taxon>
        <taxon>IRL clade</taxon>
        <taxon>Trifolieae</taxon>
        <taxon>Trifolium</taxon>
    </lineage>
</organism>
<keyword evidence="3" id="KW-1185">Reference proteome</keyword>
<keyword evidence="2" id="KW-0238">DNA-binding</keyword>
<dbReference type="EMBL" id="LXQA010042505">
    <property type="protein sequence ID" value="MCI00198.1"/>
    <property type="molecule type" value="Genomic_DNA"/>
</dbReference>
<reference evidence="2 3" key="1">
    <citation type="journal article" date="2018" name="Front. Plant Sci.">
        <title>Red Clover (Trifolium pratense) and Zigzag Clover (T. medium) - A Picture of Genomic Similarities and Differences.</title>
        <authorList>
            <person name="Dluhosova J."/>
            <person name="Istvanek J."/>
            <person name="Nedelnik J."/>
            <person name="Repkova J."/>
        </authorList>
    </citation>
    <scope>NUCLEOTIDE SEQUENCE [LARGE SCALE GENOMIC DNA]</scope>
    <source>
        <strain evidence="3">cv. 10/8</strain>
        <tissue evidence="2">Leaf</tissue>
    </source>
</reference>